<dbReference type="AlphaFoldDB" id="A0A3S5H5X7"/>
<reference evidence="2 3" key="1">
    <citation type="journal article" date="2018" name="Sci. Rep.">
        <title>A complete Leishmania donovani reference genome identifies novel genetic variations associated with virulence.</title>
        <authorList>
            <person name="Lypaczewski P."/>
            <person name="Hoshizaki J."/>
            <person name="Zhang W.-W."/>
            <person name="McCall L.-I."/>
            <person name="Torcivia-Rodriguez J."/>
            <person name="Simonyan V."/>
            <person name="Kaur A."/>
            <person name="Dewar K."/>
            <person name="Matlashewski G."/>
        </authorList>
    </citation>
    <scope>NUCLEOTIDE SEQUENCE [LARGE SCALE GENOMIC DNA]</scope>
    <source>
        <strain evidence="2 3">LdCL</strain>
    </source>
</reference>
<gene>
    <name evidence="2" type="ORF">LdCL_070009200</name>
</gene>
<name>A0A3S5H5X7_LEIDO</name>
<feature type="region of interest" description="Disordered" evidence="1">
    <location>
        <begin position="155"/>
        <end position="176"/>
    </location>
</feature>
<dbReference type="VEuPathDB" id="TriTrypDB:LdCL_070009200"/>
<proteinExistence type="predicted"/>
<keyword evidence="3" id="KW-1185">Reference proteome</keyword>
<dbReference type="VEuPathDB" id="TriTrypDB:LdBPK_070080.1"/>
<evidence type="ECO:0000313" key="2">
    <source>
        <dbReference type="EMBL" id="AYU76210.1"/>
    </source>
</evidence>
<dbReference type="Proteomes" id="UP000274082">
    <property type="component" value="Chromosome 7"/>
</dbReference>
<protein>
    <submittedName>
        <fullName evidence="2">Uncharacterized protein</fullName>
    </submittedName>
</protein>
<sequence length="928" mass="98254">MNERWCSGFERIAFFSSPLPTPHSVVWTCEEMEDLCPRRVWGFSTGCILAPGRWTLDVASHHLSHTYVKGDKAATDSAAPGNDTIRGDALPLGTSSNTARFESMDETGATLYVTELFVPHASHVDVAGAAASDASGQSNWSAERLRASLLRQPSWRVSPTQGRDSAASPATVAAESGCVERERAPLRAWVVEVTALPSPSSTLAAVPPSTSADIATTTPASCSVAAALLPLFRVFLEVVWDGGTSTSAVSRTVDDAVRRILAHLESLYRTPTLELDVFRCFVGSAAASDAAPGGSARVSPQTAKAKTVASVVKQLREPCAPHALADMGTDALSSAWGVSLYSAAGAAFVQLLQPSCSSRPPPPQQHHQSAVGEAHGSRSYWSLYLVSVSPAARHGGAASAVQHLLQYDLQLCWEGLALSTAIAGAETVVAVAALPLDSADAEPSSIYSFPSVERAWEVHVHRFLSQQRGQEHTRGLARDNTDVDSNVGRHDTVREWELRRLSTSSRPVLGQLDAMLHNAELQQCVVDDPSLSSGERSMRLVERDVGAPLVAPRCTSYLLRIRRGAAGGEQVRANVSDDHAHGFAATQTPAPTDATHTDTRAEERYVLQLHAPRVLSTHALVVCMAVPTSLVANESRPDKRAATEAGAEARAFSADDAGSLAAAALSAMYRIAPYVPSLWLPREVALRGGSGVCSRSGRLLLHLPACDARYGNIHVAPVASNVFTTLGSIIAWSAQSPSSRQGDAAGSDTSSLVFPTCASLANTCAVWTLIGDGRNAAAYLEDTVSEYMYDTGAKSLLNVGQPSQHERQPGLLVVRRKPKKRYSTTGSATVSGAGNGTVSSLAVQEVCSAWLDVGETHRLFLSVRDVGVGEVLLAKGSLVGPHTEFLRRDGKSRDAVTAALEAASRAEEAALEEWIGGFAAAAVAPQRR</sequence>
<organism evidence="2 3">
    <name type="scientific">Leishmania donovani</name>
    <dbReference type="NCBI Taxonomy" id="5661"/>
    <lineage>
        <taxon>Eukaryota</taxon>
        <taxon>Discoba</taxon>
        <taxon>Euglenozoa</taxon>
        <taxon>Kinetoplastea</taxon>
        <taxon>Metakinetoplastina</taxon>
        <taxon>Trypanosomatida</taxon>
        <taxon>Trypanosomatidae</taxon>
        <taxon>Leishmaniinae</taxon>
        <taxon>Leishmania</taxon>
    </lineage>
</organism>
<dbReference type="VEuPathDB" id="TriTrypDB:LDHU3_07.0500"/>
<dbReference type="EMBL" id="CP029506">
    <property type="protein sequence ID" value="AYU76210.1"/>
    <property type="molecule type" value="Genomic_DNA"/>
</dbReference>
<evidence type="ECO:0000313" key="3">
    <source>
        <dbReference type="Proteomes" id="UP000274082"/>
    </source>
</evidence>
<accession>A0A3S5H5X7</accession>
<evidence type="ECO:0000256" key="1">
    <source>
        <dbReference type="SAM" id="MobiDB-lite"/>
    </source>
</evidence>
<dbReference type="OrthoDB" id="273369at2759"/>